<sequence length="73" mass="7681">MCFSPKMKAPKVDTTTVPEPAPLTEEPKGIQYGGDEDSNSTTPEVSGRKSLKVTKTTEPTGSVSKIRKSALGG</sequence>
<keyword evidence="3" id="KW-1185">Reference proteome</keyword>
<organism evidence="2 3">
    <name type="scientific">Klebsiella phage K5</name>
    <dbReference type="NCBI Taxonomy" id="1647374"/>
    <lineage>
        <taxon>Viruses</taxon>
        <taxon>Duplodnaviria</taxon>
        <taxon>Heunggongvirae</taxon>
        <taxon>Uroviricota</taxon>
        <taxon>Caudoviricetes</taxon>
        <taxon>Autographivirales</taxon>
        <taxon>Autotranscriptaviridae</taxon>
        <taxon>Studiervirinae</taxon>
        <taxon>Przondovirus</taxon>
        <taxon>Przondovirus K5</taxon>
    </lineage>
</organism>
<dbReference type="EMBL" id="KR149291">
    <property type="protein sequence ID" value="AKH49569.1"/>
    <property type="molecule type" value="Genomic_DNA"/>
</dbReference>
<evidence type="ECO:0000313" key="2">
    <source>
        <dbReference type="EMBL" id="AKH49569.1"/>
    </source>
</evidence>
<dbReference type="Pfam" id="PF17570">
    <property type="entry name" value="T7-like_gp67"/>
    <property type="match status" value="1"/>
</dbReference>
<accession>A0A0F7LE15</accession>
<evidence type="ECO:0000313" key="3">
    <source>
        <dbReference type="Proteomes" id="UP000201251"/>
    </source>
</evidence>
<dbReference type="OrthoDB" id="22390at10239"/>
<dbReference type="InterPro" id="IPR020134">
    <property type="entry name" value="Phage_T7-like_6.7"/>
</dbReference>
<feature type="region of interest" description="Disordered" evidence="1">
    <location>
        <begin position="1"/>
        <end position="73"/>
    </location>
</feature>
<dbReference type="GeneID" id="26625835"/>
<reference evidence="2 3" key="1">
    <citation type="submission" date="2015-04" db="EMBL/GenBank/DDBJ databases">
        <authorList>
            <person name="Shneider M."/>
            <person name="Miroshnikov K."/>
            <person name="Schetinin A."/>
            <person name="Alhovsky S."/>
        </authorList>
    </citation>
    <scope>NUCLEOTIDE SEQUENCE [LARGE SCALE GENOMIC DNA]</scope>
</reference>
<proteinExistence type="predicted"/>
<protein>
    <submittedName>
        <fullName evidence="2">Uncharacterized protein</fullName>
    </submittedName>
</protein>
<name>A0A0F7LE15_9CAUD</name>
<evidence type="ECO:0000256" key="1">
    <source>
        <dbReference type="SAM" id="MobiDB-lite"/>
    </source>
</evidence>
<feature type="compositionally biased region" description="Polar residues" evidence="1">
    <location>
        <begin position="53"/>
        <end position="63"/>
    </location>
</feature>
<gene>
    <name evidence="2" type="primary">ORF28</name>
</gene>
<dbReference type="RefSeq" id="YP_009198656.1">
    <property type="nucleotide sequence ID" value="NC_028800.1"/>
</dbReference>
<dbReference type="Proteomes" id="UP000201251">
    <property type="component" value="Segment"/>
</dbReference>
<dbReference type="KEGG" id="vg:26625835"/>